<feature type="domain" description="Transposase IS66 zinc-finger binding" evidence="1">
    <location>
        <begin position="1"/>
        <end position="20"/>
    </location>
</feature>
<proteinExistence type="predicted"/>
<feature type="non-terminal residue" evidence="2">
    <location>
        <position position="1"/>
    </location>
</feature>
<dbReference type="AlphaFoldDB" id="A0A5N3PDT8"/>
<keyword evidence="3" id="KW-1185">Reference proteome</keyword>
<accession>A0A5N3PDT8</accession>
<dbReference type="InterPro" id="IPR024474">
    <property type="entry name" value="Znf_dom_IS66"/>
</dbReference>
<dbReference type="OrthoDB" id="9800877at2"/>
<gene>
    <name evidence="2" type="ORF">FEZ63_07285</name>
</gene>
<evidence type="ECO:0000313" key="3">
    <source>
        <dbReference type="Proteomes" id="UP000325684"/>
    </source>
</evidence>
<sequence>PSHFKVIRHIRPKMSCRDCETIVRDAPTDMPRYRRSSLDILGRPEGLWGAASGLAGIGE</sequence>
<dbReference type="EMBL" id="VCMV01000011">
    <property type="protein sequence ID" value="KAB0267889.1"/>
    <property type="molecule type" value="Genomic_DNA"/>
</dbReference>
<organism evidence="2 3">
    <name type="scientific">Microvirga brassicacearum</name>
    <dbReference type="NCBI Taxonomy" id="2580413"/>
    <lineage>
        <taxon>Bacteria</taxon>
        <taxon>Pseudomonadati</taxon>
        <taxon>Pseudomonadota</taxon>
        <taxon>Alphaproteobacteria</taxon>
        <taxon>Hyphomicrobiales</taxon>
        <taxon>Methylobacteriaceae</taxon>
        <taxon>Microvirga</taxon>
    </lineage>
</organism>
<dbReference type="Proteomes" id="UP000325684">
    <property type="component" value="Unassembled WGS sequence"/>
</dbReference>
<name>A0A5N3PDT8_9HYPH</name>
<dbReference type="Pfam" id="PF13005">
    <property type="entry name" value="zf-IS66"/>
    <property type="match status" value="1"/>
</dbReference>
<reference evidence="2 3" key="1">
    <citation type="journal article" date="2019" name="Microorganisms">
        <title>Genome Insights into the Novel Species Microvirga brassicacearum, a Rapeseed Endophyte with Biotechnological Potential.</title>
        <authorList>
            <person name="Jimenez-Gomez A."/>
            <person name="Saati-Santamaria Z."/>
            <person name="Igual J.M."/>
            <person name="Rivas R."/>
            <person name="Mateos P.F."/>
            <person name="Garcia-Fraile P."/>
        </authorList>
    </citation>
    <scope>NUCLEOTIDE SEQUENCE [LARGE SCALE GENOMIC DNA]</scope>
    <source>
        <strain evidence="2 3">CDVBN77</strain>
    </source>
</reference>
<protein>
    <recommendedName>
        <fullName evidence="1">Transposase IS66 zinc-finger binding domain-containing protein</fullName>
    </recommendedName>
</protein>
<dbReference type="RefSeq" id="WP_150942985.1">
    <property type="nucleotide sequence ID" value="NZ_VCMV01000011.1"/>
</dbReference>
<evidence type="ECO:0000259" key="1">
    <source>
        <dbReference type="Pfam" id="PF13005"/>
    </source>
</evidence>
<comment type="caution">
    <text evidence="2">The sequence shown here is derived from an EMBL/GenBank/DDBJ whole genome shotgun (WGS) entry which is preliminary data.</text>
</comment>
<evidence type="ECO:0000313" key="2">
    <source>
        <dbReference type="EMBL" id="KAB0267889.1"/>
    </source>
</evidence>